<reference evidence="3 4" key="1">
    <citation type="submission" date="2016-11" db="EMBL/GenBank/DDBJ databases">
        <title>Comparison of Traditional DNA-DNA Hybridization with In Silico Genomic Analysis.</title>
        <authorList>
            <person name="Nicholson A.C."/>
            <person name="Sammons S."/>
            <person name="Humrighouse B.W."/>
            <person name="Graziano J."/>
            <person name="Lasker B."/>
            <person name="Whitney A.M."/>
            <person name="Mcquiston J.R."/>
        </authorList>
    </citation>
    <scope>NUCLEOTIDE SEQUENCE [LARGE SCALE GENOMIC DNA]</scope>
    <source>
        <strain evidence="1 4">H1892</strain>
        <strain evidence="2 3">H2381</strain>
    </source>
</reference>
<dbReference type="EMBL" id="NIPX01000015">
    <property type="protein sequence ID" value="OWJ83820.1"/>
    <property type="molecule type" value="Genomic_DNA"/>
</dbReference>
<sequence length="135" mass="14680">MTSVALQDVILDALKADAAVTALVGERAWDQAPDGADYPHITIGPSSFFPDDYDCITGRVETVQVDVWSRDQGRKWPCKQIVDAVKRALHDKQGDMGVDALVNMEVALCQIMDDPDGITTHGVVQVEALIEENDG</sequence>
<comment type="caution">
    <text evidence="2">The sequence shown here is derived from an EMBL/GenBank/DDBJ whole genome shotgun (WGS) entry which is preliminary data.</text>
</comment>
<dbReference type="Proteomes" id="UP000196640">
    <property type="component" value="Unassembled WGS sequence"/>
</dbReference>
<dbReference type="Gene3D" id="3.30.2000.30">
    <property type="match status" value="1"/>
</dbReference>
<proteinExistence type="predicted"/>
<dbReference type="Pfam" id="PF11367">
    <property type="entry name" value="Tail_completion_gp17"/>
    <property type="match status" value="1"/>
</dbReference>
<evidence type="ECO:0000313" key="3">
    <source>
        <dbReference type="Proteomes" id="UP000196640"/>
    </source>
</evidence>
<dbReference type="Proteomes" id="UP000214673">
    <property type="component" value="Unassembled WGS sequence"/>
</dbReference>
<dbReference type="STRING" id="366616.CG51_05835"/>
<dbReference type="OrthoDB" id="7630456at2"/>
<dbReference type="RefSeq" id="WP_051930449.1">
    <property type="nucleotide sequence ID" value="NZ_JFGS01000017.1"/>
</dbReference>
<dbReference type="AlphaFoldDB" id="A0A212AQP1"/>
<name>A0A212AQP1_9RHOB</name>
<gene>
    <name evidence="2" type="ORF">CDV52_09935</name>
    <name evidence="1" type="ORF">CDV53_14230</name>
</gene>
<dbReference type="InterPro" id="IPR021508">
    <property type="entry name" value="Gp17-like"/>
</dbReference>
<keyword evidence="4" id="KW-1185">Reference proteome</keyword>
<protein>
    <submittedName>
        <fullName evidence="2">DUF3168 domain-containing protein</fullName>
    </submittedName>
</protein>
<organism evidence="2 3">
    <name type="scientific">Haematobacter missouriensis</name>
    <dbReference type="NCBI Taxonomy" id="366616"/>
    <lineage>
        <taxon>Bacteria</taxon>
        <taxon>Pseudomonadati</taxon>
        <taxon>Pseudomonadota</taxon>
        <taxon>Alphaproteobacteria</taxon>
        <taxon>Rhodobacterales</taxon>
        <taxon>Paracoccaceae</taxon>
        <taxon>Haematobacter</taxon>
    </lineage>
</organism>
<accession>A0A212AQP1</accession>
<evidence type="ECO:0000313" key="4">
    <source>
        <dbReference type="Proteomes" id="UP000214673"/>
    </source>
</evidence>
<dbReference type="InterPro" id="IPR053745">
    <property type="entry name" value="Viral_Tail_Comp_sf"/>
</dbReference>
<dbReference type="EMBL" id="NIPV01000086">
    <property type="protein sequence ID" value="OWJ73884.1"/>
    <property type="molecule type" value="Genomic_DNA"/>
</dbReference>
<evidence type="ECO:0000313" key="2">
    <source>
        <dbReference type="EMBL" id="OWJ83820.1"/>
    </source>
</evidence>
<evidence type="ECO:0000313" key="1">
    <source>
        <dbReference type="EMBL" id="OWJ73884.1"/>
    </source>
</evidence>